<sequence length="79" mass="8996">MLILAIGRSLSYNSRIAQFPFTPTTFNTSSNGLCSCSLRYRLYVTHALSTISQHNLHSLQVNNNNFKPETFLEVTNRNM</sequence>
<dbReference type="Proteomes" id="UP000183832">
    <property type="component" value="Unassembled WGS sequence"/>
</dbReference>
<organism evidence="1 2">
    <name type="scientific">Clunio marinus</name>
    <dbReference type="NCBI Taxonomy" id="568069"/>
    <lineage>
        <taxon>Eukaryota</taxon>
        <taxon>Metazoa</taxon>
        <taxon>Ecdysozoa</taxon>
        <taxon>Arthropoda</taxon>
        <taxon>Hexapoda</taxon>
        <taxon>Insecta</taxon>
        <taxon>Pterygota</taxon>
        <taxon>Neoptera</taxon>
        <taxon>Endopterygota</taxon>
        <taxon>Diptera</taxon>
        <taxon>Nematocera</taxon>
        <taxon>Chironomoidea</taxon>
        <taxon>Chironomidae</taxon>
        <taxon>Clunio</taxon>
    </lineage>
</organism>
<proteinExistence type="predicted"/>
<accession>A0A1J1IQV1</accession>
<gene>
    <name evidence="1" type="ORF">CLUMA_CG016075</name>
</gene>
<protein>
    <submittedName>
        <fullName evidence="1">CLUMA_CG016075, isoform A</fullName>
    </submittedName>
</protein>
<evidence type="ECO:0000313" key="1">
    <source>
        <dbReference type="EMBL" id="CRL02607.1"/>
    </source>
</evidence>
<reference evidence="1 2" key="1">
    <citation type="submission" date="2015-04" db="EMBL/GenBank/DDBJ databases">
        <authorList>
            <person name="Syromyatnikov M.Y."/>
            <person name="Popov V.N."/>
        </authorList>
    </citation>
    <scope>NUCLEOTIDE SEQUENCE [LARGE SCALE GENOMIC DNA]</scope>
</reference>
<name>A0A1J1IQV1_9DIPT</name>
<dbReference type="AlphaFoldDB" id="A0A1J1IQV1"/>
<dbReference type="EMBL" id="CVRI01000058">
    <property type="protein sequence ID" value="CRL02607.1"/>
    <property type="molecule type" value="Genomic_DNA"/>
</dbReference>
<evidence type="ECO:0000313" key="2">
    <source>
        <dbReference type="Proteomes" id="UP000183832"/>
    </source>
</evidence>
<keyword evidence="2" id="KW-1185">Reference proteome</keyword>